<reference evidence="3" key="1">
    <citation type="journal article" date="2023" name="Plant J.">
        <title>The genome of the king protea, Protea cynaroides.</title>
        <authorList>
            <person name="Chang J."/>
            <person name="Duong T.A."/>
            <person name="Schoeman C."/>
            <person name="Ma X."/>
            <person name="Roodt D."/>
            <person name="Barker N."/>
            <person name="Li Z."/>
            <person name="Van de Peer Y."/>
            <person name="Mizrachi E."/>
        </authorList>
    </citation>
    <scope>NUCLEOTIDE SEQUENCE</scope>
    <source>
        <tissue evidence="3">Young leaves</tissue>
    </source>
</reference>
<evidence type="ECO:0000256" key="1">
    <source>
        <dbReference type="SAM" id="MobiDB-lite"/>
    </source>
</evidence>
<keyword evidence="2" id="KW-0812">Transmembrane</keyword>
<sequence>MAKECLDGVLDNSSYSAPVPFIGLYIAFATLVCFFSITFDLVCGIKRKKLFVPCKLFRLNAFTLTMLAIATKIPVDLVTAMPRSEDQLSKLTATVLMCTSLGYYMPSLGTLDTSERYGNLAALSVMVITMVVNVCIQMHTGVIFAFKIQHIIIIVCILVLLLLMWSSAIFVGFVIRTKRLVVNYATSENESKGLEGIRELLMGVQRCNYFCDPHTMLCSISHHHIFGLVSALSSAVVIQAMLSSFALKSQRFCNGESDYKWSILFVILAQFLTIAIGTFSIICRWFSFISHSRLEDVYPGQFLQNQVLELEDLKLKILSFKLDFIVDVLIGIQKLLIACSGFIRFPIYIVKNFLGYIIPFDCISRDNPEEVEELFKENTTFGSLSSIQFYGNFFVWRVKMAAKEMMRWRITYKSENMQLSHLMQLISKCPKSECNLIKKLQATGEHFSKEIRGDEKFEYRVSCVSVLVISRMLAELMHEESISYSPRESLMHSLDDSSFEIIYYVDQKTNAPNKVDETRRTATKDLWVHWANSDHWFRTVIIRGFKGHGPLKTSLQASNELDLEFMTPGNTYNKRNFVDWIKFGKTLADKHMALVAVEFLIICTFIKEQKDELGKDLFDCLKECFAEMVCFALRGLPLAILNEIGGGDDLSGMEERRVREALKFLCKLEFLGDTIEWSWPANMDPKTEAKDVHSHAISSEDSGSEVKANVSNDMDGKVGNNESASVVATVSNTDYGDDDESIIEIESNEIV</sequence>
<feature type="transmembrane region" description="Helical" evidence="2">
    <location>
        <begin position="87"/>
        <end position="105"/>
    </location>
</feature>
<protein>
    <submittedName>
        <fullName evidence="3">Uncharacterized protein</fullName>
    </submittedName>
</protein>
<keyword evidence="2" id="KW-1133">Transmembrane helix</keyword>
<comment type="caution">
    <text evidence="3">The sequence shown here is derived from an EMBL/GenBank/DDBJ whole genome shotgun (WGS) entry which is preliminary data.</text>
</comment>
<feature type="transmembrane region" description="Helical" evidence="2">
    <location>
        <begin position="151"/>
        <end position="175"/>
    </location>
</feature>
<dbReference type="OrthoDB" id="1915303at2759"/>
<keyword evidence="2" id="KW-0472">Membrane</keyword>
<feature type="transmembrane region" description="Helical" evidence="2">
    <location>
        <begin position="56"/>
        <end position="75"/>
    </location>
</feature>
<dbReference type="EMBL" id="JAMYWD010000002">
    <property type="protein sequence ID" value="KAJ4977789.1"/>
    <property type="molecule type" value="Genomic_DNA"/>
</dbReference>
<keyword evidence="4" id="KW-1185">Reference proteome</keyword>
<dbReference type="PANTHER" id="PTHR35307:SF6">
    <property type="entry name" value="TRANSMEMBRANE PROTEIN"/>
    <property type="match status" value="1"/>
</dbReference>
<proteinExistence type="predicted"/>
<feature type="transmembrane region" description="Helical" evidence="2">
    <location>
        <begin position="259"/>
        <end position="283"/>
    </location>
</feature>
<gene>
    <name evidence="3" type="ORF">NE237_008569</name>
</gene>
<accession>A0A9Q0QZT6</accession>
<dbReference type="AlphaFoldDB" id="A0A9Q0QZT6"/>
<feature type="transmembrane region" description="Helical" evidence="2">
    <location>
        <begin position="225"/>
        <end position="247"/>
    </location>
</feature>
<dbReference type="PANTHER" id="PTHR35307">
    <property type="entry name" value="PROTEIN, PUTATIVE-RELATED"/>
    <property type="match status" value="1"/>
</dbReference>
<organism evidence="3 4">
    <name type="scientific">Protea cynaroides</name>
    <dbReference type="NCBI Taxonomy" id="273540"/>
    <lineage>
        <taxon>Eukaryota</taxon>
        <taxon>Viridiplantae</taxon>
        <taxon>Streptophyta</taxon>
        <taxon>Embryophyta</taxon>
        <taxon>Tracheophyta</taxon>
        <taxon>Spermatophyta</taxon>
        <taxon>Magnoliopsida</taxon>
        <taxon>Proteales</taxon>
        <taxon>Proteaceae</taxon>
        <taxon>Protea</taxon>
    </lineage>
</organism>
<evidence type="ECO:0000313" key="3">
    <source>
        <dbReference type="EMBL" id="KAJ4977789.1"/>
    </source>
</evidence>
<feature type="transmembrane region" description="Helical" evidence="2">
    <location>
        <begin position="324"/>
        <end position="343"/>
    </location>
</feature>
<evidence type="ECO:0000313" key="4">
    <source>
        <dbReference type="Proteomes" id="UP001141806"/>
    </source>
</evidence>
<name>A0A9Q0QZT6_9MAGN</name>
<feature type="region of interest" description="Disordered" evidence="1">
    <location>
        <begin position="688"/>
        <end position="722"/>
    </location>
</feature>
<evidence type="ECO:0000256" key="2">
    <source>
        <dbReference type="SAM" id="Phobius"/>
    </source>
</evidence>
<dbReference type="Proteomes" id="UP001141806">
    <property type="component" value="Unassembled WGS sequence"/>
</dbReference>
<feature type="transmembrane region" description="Helical" evidence="2">
    <location>
        <begin position="22"/>
        <end position="44"/>
    </location>
</feature>
<feature type="transmembrane region" description="Helical" evidence="2">
    <location>
        <begin position="117"/>
        <end position="139"/>
    </location>
</feature>